<dbReference type="InterPro" id="IPR003036">
    <property type="entry name" value="Gag_P30"/>
</dbReference>
<dbReference type="InterPro" id="IPR008919">
    <property type="entry name" value="Retrov_capsid_N"/>
</dbReference>
<proteinExistence type="predicted"/>
<dbReference type="GO" id="GO:0003676">
    <property type="term" value="F:nucleic acid binding"/>
    <property type="evidence" value="ECO:0007669"/>
    <property type="project" value="InterPro"/>
</dbReference>
<reference evidence="3" key="1">
    <citation type="submission" date="2025-08" db="UniProtKB">
        <authorList>
            <consortium name="Ensembl"/>
        </authorList>
    </citation>
    <scope>IDENTIFICATION</scope>
</reference>
<evidence type="ECO:0000313" key="4">
    <source>
        <dbReference type="Proteomes" id="UP000694559"/>
    </source>
</evidence>
<feature type="region of interest" description="Disordered" evidence="1">
    <location>
        <begin position="172"/>
        <end position="196"/>
    </location>
</feature>
<dbReference type="InterPro" id="IPR036875">
    <property type="entry name" value="Znf_CCHC_sf"/>
</dbReference>
<dbReference type="InterPro" id="IPR050462">
    <property type="entry name" value="Retroviral_Gag-Pol_poly"/>
</dbReference>
<protein>
    <recommendedName>
        <fullName evidence="2">Core shell protein Gag P30 domain-containing protein</fullName>
    </recommendedName>
</protein>
<dbReference type="SUPFAM" id="SSF47836">
    <property type="entry name" value="Retroviral matrix proteins"/>
    <property type="match status" value="1"/>
</dbReference>
<keyword evidence="4" id="KW-1185">Reference proteome</keyword>
<dbReference type="SUPFAM" id="SSF47943">
    <property type="entry name" value="Retrovirus capsid protein, N-terminal core domain"/>
    <property type="match status" value="1"/>
</dbReference>
<evidence type="ECO:0000313" key="3">
    <source>
        <dbReference type="Ensembl" id="ENSNNAP00000022148.1"/>
    </source>
</evidence>
<feature type="region of interest" description="Disordered" evidence="1">
    <location>
        <begin position="390"/>
        <end position="425"/>
    </location>
</feature>
<dbReference type="SUPFAM" id="SSF57756">
    <property type="entry name" value="Retrovirus zinc finger-like domains"/>
    <property type="match status" value="1"/>
</dbReference>
<reference evidence="3" key="2">
    <citation type="submission" date="2025-09" db="UniProtKB">
        <authorList>
            <consortium name="Ensembl"/>
        </authorList>
    </citation>
    <scope>IDENTIFICATION</scope>
</reference>
<feature type="compositionally biased region" description="Low complexity" evidence="1">
    <location>
        <begin position="454"/>
        <end position="473"/>
    </location>
</feature>
<dbReference type="AlphaFoldDB" id="A0A8C6Y2H2"/>
<dbReference type="GeneTree" id="ENSGT01010000229181"/>
<dbReference type="Gene3D" id="1.10.375.10">
    <property type="entry name" value="Human Immunodeficiency Virus Type 1 Capsid Protein"/>
    <property type="match status" value="1"/>
</dbReference>
<dbReference type="GO" id="GO:0008270">
    <property type="term" value="F:zinc ion binding"/>
    <property type="evidence" value="ECO:0007669"/>
    <property type="project" value="InterPro"/>
</dbReference>
<feature type="region of interest" description="Disordered" evidence="1">
    <location>
        <begin position="451"/>
        <end position="492"/>
    </location>
</feature>
<dbReference type="OMA" id="HSENDLC"/>
<dbReference type="Pfam" id="PF02093">
    <property type="entry name" value="Gag_p30"/>
    <property type="match status" value="1"/>
</dbReference>
<organism evidence="3 4">
    <name type="scientific">Naja naja</name>
    <name type="common">Indian cobra</name>
    <dbReference type="NCBI Taxonomy" id="35670"/>
    <lineage>
        <taxon>Eukaryota</taxon>
        <taxon>Metazoa</taxon>
        <taxon>Chordata</taxon>
        <taxon>Craniata</taxon>
        <taxon>Vertebrata</taxon>
        <taxon>Euteleostomi</taxon>
        <taxon>Lepidosauria</taxon>
        <taxon>Squamata</taxon>
        <taxon>Bifurcata</taxon>
        <taxon>Unidentata</taxon>
        <taxon>Episquamata</taxon>
        <taxon>Toxicofera</taxon>
        <taxon>Serpentes</taxon>
        <taxon>Colubroidea</taxon>
        <taxon>Elapidae</taxon>
        <taxon>Elapinae</taxon>
        <taxon>Naja</taxon>
    </lineage>
</organism>
<dbReference type="InterPro" id="IPR010999">
    <property type="entry name" value="Retrovr_matrix"/>
</dbReference>
<evidence type="ECO:0000259" key="2">
    <source>
        <dbReference type="Pfam" id="PF02093"/>
    </source>
</evidence>
<sequence length="492" mass="55768">LGATPIESHKPSSFLDKWKAFLSSPRGNQTWRISTSRVFNKSKLRTFCNFIWPTYNLGPQSLPWPQEGSVNIEEIKALTDYLNAQGKLEEGLYASFFLNLALRQDILRQCPLEPASLLPSKVCPARKGVEEEKSVLEEILEDQTEEEFPPPYNPEINNPPVPAALFPVAPPLPPSFPQSKEEATDTNKKGGELLRPSHTTGGILYDGLDGSFTAPLMAPLRELPMGNHLVYVHIPFTTSDLFNWQRGMPPYREAPQSYVELVLRIVATHSPTVPDLHTLLAAFLGPEDKWQVLEAAEKHYKVKRAAINYPPLGQWPQVADLLSPTFEINANDSTGMEVLREAQEAIIQGLRKGVPKTVNFHRVHQIMQEPKESPTDFLIHLKDGFQHFTDLEPDAPQNEGHSENDLCGTNKPPFQQWHYSHPPKRGYPNQHFGGLKKNQCALCKKMGDWKNECPLNRQNPQPNRRLQQQWPRSQPSPSPPQRQMSARQEELY</sequence>
<accession>A0A8C6Y2H2</accession>
<dbReference type="InterPro" id="IPR036946">
    <property type="entry name" value="G_retro_matrix_sf"/>
</dbReference>
<dbReference type="Proteomes" id="UP000694559">
    <property type="component" value="Unplaced"/>
</dbReference>
<feature type="domain" description="Core shell protein Gag P30" evidence="2">
    <location>
        <begin position="239"/>
        <end position="399"/>
    </location>
</feature>
<dbReference type="Gene3D" id="1.10.150.180">
    <property type="entry name" value="Gamma-retroviral matrix domain"/>
    <property type="match status" value="1"/>
</dbReference>
<evidence type="ECO:0000256" key="1">
    <source>
        <dbReference type="SAM" id="MobiDB-lite"/>
    </source>
</evidence>
<name>A0A8C6Y2H2_NAJNA</name>
<dbReference type="Ensembl" id="ENSNNAT00000023216.1">
    <property type="protein sequence ID" value="ENSNNAP00000022148.1"/>
    <property type="gene ID" value="ENSNNAG00000014611.1"/>
</dbReference>
<feature type="compositionally biased region" description="Basic and acidic residues" evidence="1">
    <location>
        <begin position="179"/>
        <end position="192"/>
    </location>
</feature>
<dbReference type="OrthoDB" id="9049599at2759"/>
<dbReference type="GO" id="GO:0019068">
    <property type="term" value="P:virion assembly"/>
    <property type="evidence" value="ECO:0007669"/>
    <property type="project" value="InterPro"/>
</dbReference>
<dbReference type="PANTHER" id="PTHR33166">
    <property type="entry name" value="GAG_P30 DOMAIN-CONTAINING PROTEIN"/>
    <property type="match status" value="1"/>
</dbReference>